<dbReference type="RefSeq" id="XP_005768651.1">
    <property type="nucleotide sequence ID" value="XM_005768594.1"/>
</dbReference>
<dbReference type="GO" id="GO:0005634">
    <property type="term" value="C:nucleus"/>
    <property type="evidence" value="ECO:0007669"/>
    <property type="project" value="TreeGrafter"/>
</dbReference>
<dbReference type="GO" id="GO:0000703">
    <property type="term" value="F:oxidized pyrimidine nucleobase lesion DNA N-glycosylase activity"/>
    <property type="evidence" value="ECO:0007669"/>
    <property type="project" value="TreeGrafter"/>
</dbReference>
<dbReference type="Gene3D" id="1.10.340.30">
    <property type="entry name" value="Hypothetical protein, domain 2"/>
    <property type="match status" value="1"/>
</dbReference>
<evidence type="ECO:0000256" key="6">
    <source>
        <dbReference type="SAM" id="MobiDB-lite"/>
    </source>
</evidence>
<dbReference type="Gene3D" id="1.10.1670.10">
    <property type="entry name" value="Helix-hairpin-Helix base-excision DNA repair enzymes (C-terminal)"/>
    <property type="match status" value="1"/>
</dbReference>
<dbReference type="STRING" id="2903.R1C263"/>
<dbReference type="GO" id="GO:0006289">
    <property type="term" value="P:nucleotide-excision repair"/>
    <property type="evidence" value="ECO:0007669"/>
    <property type="project" value="TreeGrafter"/>
</dbReference>
<dbReference type="HOGENOM" id="CLU_797934_0_0_1"/>
<keyword evidence="3" id="KW-0234">DNA repair</keyword>
<protein>
    <recommendedName>
        <fullName evidence="7">HhH-GPD domain-containing protein</fullName>
    </recommendedName>
</protein>
<dbReference type="GO" id="GO:0006285">
    <property type="term" value="P:base-excision repair, AP site formation"/>
    <property type="evidence" value="ECO:0007669"/>
    <property type="project" value="TreeGrafter"/>
</dbReference>
<dbReference type="PANTHER" id="PTHR43286">
    <property type="entry name" value="ENDONUCLEASE III-LIKE PROTEIN 1"/>
    <property type="match status" value="1"/>
</dbReference>
<dbReference type="Proteomes" id="UP000013827">
    <property type="component" value="Unassembled WGS sequence"/>
</dbReference>
<dbReference type="eggNOG" id="KOG1921">
    <property type="taxonomic scope" value="Eukaryota"/>
</dbReference>
<sequence length="349" mass="36752">MIDDNPFASFAFDANTQPAAPKRPRVTSSPKASAPSGSSAAAKASPAKPAPSASPAPLSAAEKLREYRLIASFRQGKRASVDDFHRFLLSLGTGEEPGVGDPRHGMFWALVASLLSVQCRDRVALAATRAMLRLCTGEGAAGVAALGEEELLRLVHSCNFCASKARYVRAAAEHAQRHGGRVPREYDALVQLPGVGPKIAHLMRSVAFGEAEAGIVVDTHVFRVATRLGWVDGAAARAGPEGVRVQLERWVPREERVGFTLAVVGFGQLARGGGGWGGALVEHASSGARATRLPDSDAAEAESCVASEANIELAKSIVARMDASDRRVENNFSSRDKALVKALKSAIGK</sequence>
<dbReference type="InterPro" id="IPR004036">
    <property type="entry name" value="Endonuclease-III-like_CS2"/>
</dbReference>
<dbReference type="PaxDb" id="2903-EOD16222"/>
<keyword evidence="9" id="KW-1185">Reference proteome</keyword>
<dbReference type="InterPro" id="IPR011257">
    <property type="entry name" value="DNA_glycosylase"/>
</dbReference>
<evidence type="ECO:0000256" key="3">
    <source>
        <dbReference type="ARBA" id="ARBA00023204"/>
    </source>
</evidence>
<reference evidence="8" key="2">
    <citation type="submission" date="2024-10" db="UniProtKB">
        <authorList>
            <consortium name="EnsemblProtists"/>
        </authorList>
    </citation>
    <scope>IDENTIFICATION</scope>
</reference>
<keyword evidence="2" id="KW-0378">Hydrolase</keyword>
<keyword evidence="4" id="KW-0456">Lyase</keyword>
<dbReference type="InterPro" id="IPR023170">
    <property type="entry name" value="HhH_base_excis_C"/>
</dbReference>
<dbReference type="KEGG" id="ehx:EMIHUDRAFT_245184"/>
<name>A0A0D3IY87_EMIH1</name>
<organism evidence="8 9">
    <name type="scientific">Emiliania huxleyi (strain CCMP1516)</name>
    <dbReference type="NCBI Taxonomy" id="280463"/>
    <lineage>
        <taxon>Eukaryota</taxon>
        <taxon>Haptista</taxon>
        <taxon>Haptophyta</taxon>
        <taxon>Prymnesiophyceae</taxon>
        <taxon>Isochrysidales</taxon>
        <taxon>Noelaerhabdaceae</taxon>
        <taxon>Emiliania</taxon>
    </lineage>
</organism>
<dbReference type="CDD" id="cd00056">
    <property type="entry name" value="ENDO3c"/>
    <property type="match status" value="1"/>
</dbReference>
<keyword evidence="5" id="KW-0326">Glycosidase</keyword>
<feature type="region of interest" description="Disordered" evidence="6">
    <location>
        <begin position="1"/>
        <end position="57"/>
    </location>
</feature>
<dbReference type="AlphaFoldDB" id="A0A0D3IY87"/>
<dbReference type="SUPFAM" id="SSF48150">
    <property type="entry name" value="DNA-glycosylase"/>
    <property type="match status" value="1"/>
</dbReference>
<dbReference type="GO" id="GO:0003906">
    <property type="term" value="F:DNA-(apurinic or apyrimidinic site) endonuclease activity"/>
    <property type="evidence" value="ECO:0007669"/>
    <property type="project" value="TreeGrafter"/>
</dbReference>
<reference evidence="9" key="1">
    <citation type="journal article" date="2013" name="Nature">
        <title>Pan genome of the phytoplankton Emiliania underpins its global distribution.</title>
        <authorList>
            <person name="Read B.A."/>
            <person name="Kegel J."/>
            <person name="Klute M.J."/>
            <person name="Kuo A."/>
            <person name="Lefebvre S.C."/>
            <person name="Maumus F."/>
            <person name="Mayer C."/>
            <person name="Miller J."/>
            <person name="Monier A."/>
            <person name="Salamov A."/>
            <person name="Young J."/>
            <person name="Aguilar M."/>
            <person name="Claverie J.M."/>
            <person name="Frickenhaus S."/>
            <person name="Gonzalez K."/>
            <person name="Herman E.K."/>
            <person name="Lin Y.C."/>
            <person name="Napier J."/>
            <person name="Ogata H."/>
            <person name="Sarno A.F."/>
            <person name="Shmutz J."/>
            <person name="Schroeder D."/>
            <person name="de Vargas C."/>
            <person name="Verret F."/>
            <person name="von Dassow P."/>
            <person name="Valentin K."/>
            <person name="Van de Peer Y."/>
            <person name="Wheeler G."/>
            <person name="Dacks J.B."/>
            <person name="Delwiche C.F."/>
            <person name="Dyhrman S.T."/>
            <person name="Glockner G."/>
            <person name="John U."/>
            <person name="Richards T."/>
            <person name="Worden A.Z."/>
            <person name="Zhang X."/>
            <person name="Grigoriev I.V."/>
            <person name="Allen A.E."/>
            <person name="Bidle K."/>
            <person name="Borodovsky M."/>
            <person name="Bowler C."/>
            <person name="Brownlee C."/>
            <person name="Cock J.M."/>
            <person name="Elias M."/>
            <person name="Gladyshev V.N."/>
            <person name="Groth M."/>
            <person name="Guda C."/>
            <person name="Hadaegh A."/>
            <person name="Iglesias-Rodriguez M.D."/>
            <person name="Jenkins J."/>
            <person name="Jones B.M."/>
            <person name="Lawson T."/>
            <person name="Leese F."/>
            <person name="Lindquist E."/>
            <person name="Lobanov A."/>
            <person name="Lomsadze A."/>
            <person name="Malik S.B."/>
            <person name="Marsh M.E."/>
            <person name="Mackinder L."/>
            <person name="Mock T."/>
            <person name="Mueller-Roeber B."/>
            <person name="Pagarete A."/>
            <person name="Parker M."/>
            <person name="Probert I."/>
            <person name="Quesneville H."/>
            <person name="Raines C."/>
            <person name="Rensing S.A."/>
            <person name="Riano-Pachon D.M."/>
            <person name="Richier S."/>
            <person name="Rokitta S."/>
            <person name="Shiraiwa Y."/>
            <person name="Soanes D.M."/>
            <person name="van der Giezen M."/>
            <person name="Wahlund T.M."/>
            <person name="Williams B."/>
            <person name="Wilson W."/>
            <person name="Wolfe G."/>
            <person name="Wurch L.L."/>
        </authorList>
    </citation>
    <scope>NUCLEOTIDE SEQUENCE</scope>
</reference>
<evidence type="ECO:0000256" key="2">
    <source>
        <dbReference type="ARBA" id="ARBA00022801"/>
    </source>
</evidence>
<evidence type="ECO:0000259" key="7">
    <source>
        <dbReference type="SMART" id="SM00478"/>
    </source>
</evidence>
<feature type="compositionally biased region" description="Low complexity" evidence="6">
    <location>
        <begin position="28"/>
        <end position="47"/>
    </location>
</feature>
<feature type="domain" description="HhH-GPD" evidence="7">
    <location>
        <begin position="115"/>
        <end position="269"/>
    </location>
</feature>
<evidence type="ECO:0000313" key="8">
    <source>
        <dbReference type="EnsemblProtists" id="EOD16222"/>
    </source>
</evidence>
<proteinExistence type="predicted"/>
<accession>A0A0D3IY87</accession>
<dbReference type="InterPro" id="IPR003265">
    <property type="entry name" value="HhH-GPD_domain"/>
</dbReference>
<evidence type="ECO:0000256" key="4">
    <source>
        <dbReference type="ARBA" id="ARBA00023239"/>
    </source>
</evidence>
<keyword evidence="1" id="KW-0227">DNA damage</keyword>
<dbReference type="PANTHER" id="PTHR43286:SF6">
    <property type="entry name" value="ENDONUCLEASE III HOMOLOG"/>
    <property type="match status" value="1"/>
</dbReference>
<dbReference type="GeneID" id="17262368"/>
<evidence type="ECO:0000256" key="1">
    <source>
        <dbReference type="ARBA" id="ARBA00022763"/>
    </source>
</evidence>
<evidence type="ECO:0000313" key="9">
    <source>
        <dbReference type="Proteomes" id="UP000013827"/>
    </source>
</evidence>
<dbReference type="Pfam" id="PF00730">
    <property type="entry name" value="HhH-GPD"/>
    <property type="match status" value="1"/>
</dbReference>
<dbReference type="PROSITE" id="PS01155">
    <property type="entry name" value="ENDONUCLEASE_III_2"/>
    <property type="match status" value="1"/>
</dbReference>
<dbReference type="GO" id="GO:0016829">
    <property type="term" value="F:lyase activity"/>
    <property type="evidence" value="ECO:0007669"/>
    <property type="project" value="UniProtKB-KW"/>
</dbReference>
<evidence type="ECO:0000256" key="5">
    <source>
        <dbReference type="ARBA" id="ARBA00023295"/>
    </source>
</evidence>
<dbReference type="EnsemblProtists" id="EOD16222">
    <property type="protein sequence ID" value="EOD16222"/>
    <property type="gene ID" value="EMIHUDRAFT_245184"/>
</dbReference>
<dbReference type="SMART" id="SM00478">
    <property type="entry name" value="ENDO3c"/>
    <property type="match status" value="1"/>
</dbReference>